<dbReference type="GO" id="GO:0000981">
    <property type="term" value="F:DNA-binding transcription factor activity, RNA polymerase II-specific"/>
    <property type="evidence" value="ECO:0007669"/>
    <property type="project" value="TreeGrafter"/>
</dbReference>
<dbReference type="GO" id="GO:0000978">
    <property type="term" value="F:RNA polymerase II cis-regulatory region sequence-specific DNA binding"/>
    <property type="evidence" value="ECO:0007669"/>
    <property type="project" value="TreeGrafter"/>
</dbReference>
<dbReference type="EMBL" id="LATX01001256">
    <property type="protein sequence ID" value="KTB43046.1"/>
    <property type="molecule type" value="Genomic_DNA"/>
</dbReference>
<dbReference type="Proteomes" id="UP000054988">
    <property type="component" value="Unassembled WGS sequence"/>
</dbReference>
<dbReference type="PROSITE" id="PS50157">
    <property type="entry name" value="ZINC_FINGER_C2H2_2"/>
    <property type="match status" value="2"/>
</dbReference>
<keyword evidence="6" id="KW-0732">Signal</keyword>
<evidence type="ECO:0000256" key="4">
    <source>
        <dbReference type="PROSITE-ProRule" id="PRU00042"/>
    </source>
</evidence>
<feature type="chain" id="PRO_5007439873" description="C2H2-type domain-containing protein" evidence="6">
    <location>
        <begin position="23"/>
        <end position="343"/>
    </location>
</feature>
<evidence type="ECO:0000256" key="3">
    <source>
        <dbReference type="ARBA" id="ARBA00022833"/>
    </source>
</evidence>
<feature type="compositionally biased region" description="Basic and acidic residues" evidence="5">
    <location>
        <begin position="213"/>
        <end position="227"/>
    </location>
</feature>
<evidence type="ECO:0000259" key="7">
    <source>
        <dbReference type="PROSITE" id="PS50157"/>
    </source>
</evidence>
<feature type="compositionally biased region" description="Polar residues" evidence="5">
    <location>
        <begin position="198"/>
        <end position="212"/>
    </location>
</feature>
<feature type="domain" description="C2H2-type" evidence="7">
    <location>
        <begin position="276"/>
        <end position="305"/>
    </location>
</feature>
<dbReference type="EMBL" id="LATX01000898">
    <property type="protein sequence ID" value="KTB44530.1"/>
    <property type="molecule type" value="Genomic_DNA"/>
</dbReference>
<evidence type="ECO:0000256" key="5">
    <source>
        <dbReference type="SAM" id="MobiDB-lite"/>
    </source>
</evidence>
<keyword evidence="2 4" id="KW-0863">Zinc-finger</keyword>
<dbReference type="SMART" id="SM00355">
    <property type="entry name" value="ZnF_C2H2"/>
    <property type="match status" value="3"/>
</dbReference>
<comment type="caution">
    <text evidence="8">The sequence shown here is derived from an EMBL/GenBank/DDBJ whole genome shotgun (WGS) entry which is preliminary data.</text>
</comment>
<evidence type="ECO:0000256" key="6">
    <source>
        <dbReference type="SAM" id="SignalP"/>
    </source>
</evidence>
<feature type="signal peptide" evidence="6">
    <location>
        <begin position="1"/>
        <end position="22"/>
    </location>
</feature>
<dbReference type="GO" id="GO:0008270">
    <property type="term" value="F:zinc ion binding"/>
    <property type="evidence" value="ECO:0007669"/>
    <property type="project" value="UniProtKB-KW"/>
</dbReference>
<evidence type="ECO:0000256" key="2">
    <source>
        <dbReference type="ARBA" id="ARBA00022771"/>
    </source>
</evidence>
<feature type="compositionally biased region" description="Basic residues" evidence="5">
    <location>
        <begin position="228"/>
        <end position="246"/>
    </location>
</feature>
<evidence type="ECO:0000313" key="8">
    <source>
        <dbReference type="EMBL" id="KTB43046.1"/>
    </source>
</evidence>
<protein>
    <recommendedName>
        <fullName evidence="7">C2H2-type domain-containing protein</fullName>
    </recommendedName>
</protein>
<dbReference type="InterPro" id="IPR036236">
    <property type="entry name" value="Znf_C2H2_sf"/>
</dbReference>
<feature type="compositionally biased region" description="Low complexity" evidence="5">
    <location>
        <begin position="143"/>
        <end position="154"/>
    </location>
</feature>
<gene>
    <name evidence="9" type="ORF">WG66_2880</name>
    <name evidence="8" type="ORF">WG66_4377</name>
</gene>
<accession>A0A0W0G364</accession>
<dbReference type="SUPFAM" id="SSF57667">
    <property type="entry name" value="beta-beta-alpha zinc fingers"/>
    <property type="match status" value="2"/>
</dbReference>
<dbReference type="Gene3D" id="3.30.160.60">
    <property type="entry name" value="Classic Zinc Finger"/>
    <property type="match status" value="2"/>
</dbReference>
<organism evidence="8 10">
    <name type="scientific">Moniliophthora roreri</name>
    <name type="common">Frosty pod rot fungus</name>
    <name type="synonym">Monilia roreri</name>
    <dbReference type="NCBI Taxonomy" id="221103"/>
    <lineage>
        <taxon>Eukaryota</taxon>
        <taxon>Fungi</taxon>
        <taxon>Dikarya</taxon>
        <taxon>Basidiomycota</taxon>
        <taxon>Agaricomycotina</taxon>
        <taxon>Agaricomycetes</taxon>
        <taxon>Agaricomycetidae</taxon>
        <taxon>Agaricales</taxon>
        <taxon>Marasmiineae</taxon>
        <taxon>Marasmiaceae</taxon>
        <taxon>Moniliophthora</taxon>
    </lineage>
</organism>
<evidence type="ECO:0000313" key="9">
    <source>
        <dbReference type="EMBL" id="KTB44530.1"/>
    </source>
</evidence>
<feature type="domain" description="C2H2-type" evidence="7">
    <location>
        <begin position="244"/>
        <end position="273"/>
    </location>
</feature>
<evidence type="ECO:0000313" key="10">
    <source>
        <dbReference type="Proteomes" id="UP000054988"/>
    </source>
</evidence>
<dbReference type="Pfam" id="PF00096">
    <property type="entry name" value="zf-C2H2"/>
    <property type="match status" value="1"/>
</dbReference>
<proteinExistence type="predicted"/>
<sequence length="343" mass="38237">MSFALPIQLLSHCQLLITTATGSCNKKASFELRPLEFEKPGTSRPLPTSIYVRVIETPEGTVFELSGNDPPLATSPDQLATPSDYSLPPAYEADVRSNFDFENESYRGLDADIDRWINGLPTDGQRGYSALSFAELCTPEAAGFSDPPDGSSSSQVGYGDENGDNQGNSHTLPKKDVHYQTDAWGTAAIPSPLESIDQPDNSTTTSPGPSEHSSLDDDFSKKSDKGKRPTNSKKRQTQHRPRPFRCRHPDCDRVFTSNYTRETHMLTHRPKQRQSYQCTIGCGALFSRKHDRFRHEVSQHGKPTPWTCTHCSQYFASEKMLAVHRASCNQPMRLSWKPQKVVA</sequence>
<feature type="region of interest" description="Disordered" evidence="5">
    <location>
        <begin position="189"/>
        <end position="247"/>
    </location>
</feature>
<dbReference type="PANTHER" id="PTHR23235">
    <property type="entry name" value="KRUEPPEL-LIKE TRANSCRIPTION FACTOR"/>
    <property type="match status" value="1"/>
</dbReference>
<dbReference type="PANTHER" id="PTHR23235:SF120">
    <property type="entry name" value="KRUPPEL-LIKE FACTOR 15"/>
    <property type="match status" value="1"/>
</dbReference>
<name>A0A0W0G364_MONRR</name>
<feature type="region of interest" description="Disordered" evidence="5">
    <location>
        <begin position="140"/>
        <end position="173"/>
    </location>
</feature>
<dbReference type="AlphaFoldDB" id="A0A0W0G364"/>
<dbReference type="InterPro" id="IPR013087">
    <property type="entry name" value="Znf_C2H2_type"/>
</dbReference>
<keyword evidence="1" id="KW-0479">Metal-binding</keyword>
<reference evidence="8 10" key="1">
    <citation type="submission" date="2015-12" db="EMBL/GenBank/DDBJ databases">
        <title>Draft genome sequence of Moniliophthora roreri, the causal agent of frosty pod rot of cacao.</title>
        <authorList>
            <person name="Aime M.C."/>
            <person name="Diaz-Valderrama J.R."/>
            <person name="Kijpornyongpan T."/>
            <person name="Phillips-Mora W."/>
        </authorList>
    </citation>
    <scope>NUCLEOTIDE SEQUENCE [LARGE SCALE GENOMIC DNA]</scope>
    <source>
        <strain evidence="8 10">MCA 2952</strain>
    </source>
</reference>
<dbReference type="PROSITE" id="PS00028">
    <property type="entry name" value="ZINC_FINGER_C2H2_1"/>
    <property type="match status" value="2"/>
</dbReference>
<keyword evidence="3" id="KW-0862">Zinc</keyword>
<evidence type="ECO:0000256" key="1">
    <source>
        <dbReference type="ARBA" id="ARBA00022723"/>
    </source>
</evidence>